<dbReference type="OrthoDB" id="205794at2759"/>
<proteinExistence type="predicted"/>
<name>A0A9P7BHV8_9ASCO</name>
<dbReference type="EMBL" id="PUHW01000052">
    <property type="protein sequence ID" value="KAG0689973.1"/>
    <property type="molecule type" value="Genomic_DNA"/>
</dbReference>
<keyword evidence="2" id="KW-1185">Reference proteome</keyword>
<sequence>MDYIPGLDTRDNVSTTKDKILTQHINNLVDNELSKLDTSILHPSMSSLRIFSTGENDSILPRSNEGIKPFMSTNLSSKYTSSSSSIQDLKLLASHSQLRFMRNNTINQLTSTENNPLNNLIALESSSLDLQKSNLQSQLSKKRKSLEQISNQRKKQIKDFKPINDFLYNRWNEKINELIQLQIQLEK</sequence>
<dbReference type="AlphaFoldDB" id="A0A9P7BHV8"/>
<evidence type="ECO:0000313" key="1">
    <source>
        <dbReference type="EMBL" id="KAG0689973.1"/>
    </source>
</evidence>
<protein>
    <submittedName>
        <fullName evidence="1">Uncharacterized protein</fullName>
    </submittedName>
</protein>
<reference evidence="1" key="1">
    <citation type="submission" date="2020-11" db="EMBL/GenBank/DDBJ databases">
        <title>Kefir isolates.</title>
        <authorList>
            <person name="Marcisauskas S."/>
            <person name="Kim Y."/>
            <person name="Blasche S."/>
        </authorList>
    </citation>
    <scope>NUCLEOTIDE SEQUENCE</scope>
    <source>
        <strain evidence="1">Olga-1</strain>
    </source>
</reference>
<gene>
    <name evidence="1" type="ORF">C6P40_004147</name>
</gene>
<evidence type="ECO:0000313" key="2">
    <source>
        <dbReference type="Proteomes" id="UP000697127"/>
    </source>
</evidence>
<organism evidence="1 2">
    <name type="scientific">Pichia californica</name>
    <dbReference type="NCBI Taxonomy" id="460514"/>
    <lineage>
        <taxon>Eukaryota</taxon>
        <taxon>Fungi</taxon>
        <taxon>Dikarya</taxon>
        <taxon>Ascomycota</taxon>
        <taxon>Saccharomycotina</taxon>
        <taxon>Pichiomycetes</taxon>
        <taxon>Pichiales</taxon>
        <taxon>Pichiaceae</taxon>
        <taxon>Pichia</taxon>
    </lineage>
</organism>
<accession>A0A9P7BHV8</accession>
<comment type="caution">
    <text evidence="1">The sequence shown here is derived from an EMBL/GenBank/DDBJ whole genome shotgun (WGS) entry which is preliminary data.</text>
</comment>
<dbReference type="Proteomes" id="UP000697127">
    <property type="component" value="Unassembled WGS sequence"/>
</dbReference>